<keyword evidence="8 13" id="KW-0653">Protein transport</keyword>
<evidence type="ECO:0000313" key="18">
    <source>
        <dbReference type="Proteomes" id="UP000008225"/>
    </source>
</evidence>
<dbReference type="InterPro" id="IPR024298">
    <property type="entry name" value="Sec16_Sec23-bd"/>
</dbReference>
<dbReference type="Pfam" id="PF12931">
    <property type="entry name" value="TPR_Sec16"/>
    <property type="match status" value="1"/>
</dbReference>
<dbReference type="GO" id="GO:0007031">
    <property type="term" value="P:peroxisome organization"/>
    <property type="evidence" value="ECO:0007669"/>
    <property type="project" value="UniProtKB-KW"/>
</dbReference>
<dbReference type="GO" id="GO:0016192">
    <property type="term" value="P:vesicle-mediated transport"/>
    <property type="evidence" value="ECO:0007669"/>
    <property type="project" value="UniProtKB-KW"/>
</dbReference>
<dbReference type="PANTHER" id="PTHR13402:SF11">
    <property type="entry name" value="PROTEIN TRANSPORT PROTEIN SEC16B"/>
    <property type="match status" value="1"/>
</dbReference>
<feature type="compositionally biased region" description="Basic and acidic residues" evidence="14">
    <location>
        <begin position="41"/>
        <end position="50"/>
    </location>
</feature>
<feature type="compositionally biased region" description="Polar residues" evidence="14">
    <location>
        <begin position="212"/>
        <end position="221"/>
    </location>
</feature>
<proteinExistence type="inferred from homology"/>
<organism evidence="17 18">
    <name type="scientific">Callithrix jacchus</name>
    <name type="common">White-tufted-ear marmoset</name>
    <name type="synonym">Simia Jacchus</name>
    <dbReference type="NCBI Taxonomy" id="9483"/>
    <lineage>
        <taxon>Eukaryota</taxon>
        <taxon>Metazoa</taxon>
        <taxon>Chordata</taxon>
        <taxon>Craniata</taxon>
        <taxon>Vertebrata</taxon>
        <taxon>Euteleostomi</taxon>
        <taxon>Mammalia</taxon>
        <taxon>Eutheria</taxon>
        <taxon>Euarchontoglires</taxon>
        <taxon>Primates</taxon>
        <taxon>Haplorrhini</taxon>
        <taxon>Platyrrhini</taxon>
        <taxon>Cebidae</taxon>
        <taxon>Callitrichinae</taxon>
        <taxon>Callithrix</taxon>
        <taxon>Callithrix</taxon>
    </lineage>
</organism>
<keyword evidence="18" id="KW-1185">Reference proteome</keyword>
<protein>
    <recommendedName>
        <fullName evidence="13">Protein transport protein sec16</fullName>
    </recommendedName>
</protein>
<dbReference type="PANTHER" id="PTHR13402">
    <property type="entry name" value="RGPR-RELATED"/>
    <property type="match status" value="1"/>
</dbReference>
<dbReference type="CDD" id="cd09233">
    <property type="entry name" value="ACE1-Sec16-like"/>
    <property type="match status" value="1"/>
</dbReference>
<gene>
    <name evidence="17" type="primary">SEC16B</name>
</gene>
<dbReference type="InterPro" id="IPR024340">
    <property type="entry name" value="Sec16_CCD"/>
</dbReference>
<feature type="region of interest" description="Disordered" evidence="14">
    <location>
        <begin position="1"/>
        <end position="83"/>
    </location>
</feature>
<feature type="compositionally biased region" description="Low complexity" evidence="14">
    <location>
        <begin position="808"/>
        <end position="817"/>
    </location>
</feature>
<accession>A0A8I3X7H5</accession>
<reference evidence="17" key="3">
    <citation type="submission" date="2025-09" db="UniProtKB">
        <authorList>
            <consortium name="Ensembl"/>
        </authorList>
    </citation>
    <scope>IDENTIFICATION</scope>
</reference>
<feature type="compositionally biased region" description="Gly residues" evidence="14">
    <location>
        <begin position="882"/>
        <end position="900"/>
    </location>
</feature>
<comment type="function">
    <text evidence="11">Plays a role in the organization of the endoplasmic reticulum exit sites (ERES), also known as transitional endoplasmic reticulum (tER). Required for secretory cargo traffic from the endoplasmic reticulum to the Golgi apparatus. Involved in peroxisome biogenesis. Regulates the transport of peroxisomal biogenesis factors PEX3 and PEX16 from the ER to peroxisomes.</text>
</comment>
<keyword evidence="5" id="KW-0962">Peroxisome biogenesis</keyword>
<evidence type="ECO:0000256" key="13">
    <source>
        <dbReference type="RuleBase" id="RU364101"/>
    </source>
</evidence>
<feature type="region of interest" description="Disordered" evidence="14">
    <location>
        <begin position="712"/>
        <end position="959"/>
    </location>
</feature>
<evidence type="ECO:0000259" key="16">
    <source>
        <dbReference type="Pfam" id="PF12932"/>
    </source>
</evidence>
<evidence type="ECO:0000256" key="1">
    <source>
        <dbReference type="ARBA" id="ARBA00004395"/>
    </source>
</evidence>
<dbReference type="GO" id="GO:0015031">
    <property type="term" value="P:protein transport"/>
    <property type="evidence" value="ECO:0007669"/>
    <property type="project" value="UniProtKB-KW"/>
</dbReference>
<feature type="compositionally biased region" description="Polar residues" evidence="14">
    <location>
        <begin position="733"/>
        <end position="743"/>
    </location>
</feature>
<evidence type="ECO:0000256" key="8">
    <source>
        <dbReference type="ARBA" id="ARBA00022927"/>
    </source>
</evidence>
<comment type="subcellular location">
    <subcellularLocation>
        <location evidence="2">Endoplasmic reticulum membrane</location>
        <topology evidence="2">Peripheral membrane protein</topology>
    </subcellularLocation>
    <subcellularLocation>
        <location evidence="1">Golgi apparatus membrane</location>
        <topology evidence="1">Peripheral membrane protein</topology>
    </subcellularLocation>
</comment>
<dbReference type="GO" id="GO:0012507">
    <property type="term" value="C:ER to Golgi transport vesicle membrane"/>
    <property type="evidence" value="ECO:0007669"/>
    <property type="project" value="TreeGrafter"/>
</dbReference>
<keyword evidence="9 13" id="KW-0333">Golgi apparatus</keyword>
<evidence type="ECO:0000256" key="11">
    <source>
        <dbReference type="ARBA" id="ARBA00045648"/>
    </source>
</evidence>
<evidence type="ECO:0000313" key="17">
    <source>
        <dbReference type="Ensembl" id="ENSCJAP00000089467.1"/>
    </source>
</evidence>
<dbReference type="GO" id="GO:0005789">
    <property type="term" value="C:endoplasmic reticulum membrane"/>
    <property type="evidence" value="ECO:0007669"/>
    <property type="project" value="UniProtKB-SubCell"/>
</dbReference>
<feature type="region of interest" description="Disordered" evidence="14">
    <location>
        <begin position="164"/>
        <end position="229"/>
    </location>
</feature>
<dbReference type="GO" id="GO:0000139">
    <property type="term" value="C:Golgi membrane"/>
    <property type="evidence" value="ECO:0007669"/>
    <property type="project" value="UniProtKB-SubCell"/>
</dbReference>
<evidence type="ECO:0000256" key="5">
    <source>
        <dbReference type="ARBA" id="ARBA00022593"/>
    </source>
</evidence>
<dbReference type="GeneTree" id="ENSGT00940000160138"/>
<dbReference type="GO" id="GO:0070973">
    <property type="term" value="P:protein localization to endoplasmic reticulum exit site"/>
    <property type="evidence" value="ECO:0007669"/>
    <property type="project" value="TreeGrafter"/>
</dbReference>
<sequence>MELWAPQRLPQTGGRATAPSKDPGRRFQRDGHHRSVPQARHNGERFHQWRDNLGSPQPQQGPRADHQQPYYTSRPEDWHQPVPGIDYYEGGYSNQLYSRPGYENSYQSYHSPALREEYAYGSYYYHGPPQWLQEERVPRQRSPYIWHEDYQDQKYLDEHHYENQHSSFGTNSETHFQSNSRNPYKDSPASNSGQEWPGELFPGSLPAGAQKNKPSLASESNLLQQRESGLSSSSYELSQYITDAPEQDDPPALAAWSPVQAEYVSSAGPKAPMKFYVPHVPVNFGPGGQLVCVGPSSLTDGQAALVEVHSMEVILNDSEEQEEMRSFSGPLIREDVHKVDIMTFCQQKAVQSCKSETLGSKDSALLWQLLVLLCRQNGSMVGSDIAELLMQDCKKLGKYKRQPPVANLISLTDEDWPVLSSGTPNLLTGEIPPSVETPAQIVEKFTRLLYYGRKKEALEWAMKNHLWGHALFLSSKMDPRTYSWVMSGFTSTLALNDPLQTLFQLMSGRIPQAATCCGEKQWGDWRPHLAVILSNQAGDPELYQRAIVTMGDTLAGKGLVEAAHFCYLMAHVPFGHYTVKTDHLVLLGSSHSQEFLKFATTEAIQRTEIFEYCQMLGRPKSFIPSLQVYKLLYASRLADYGLVSQALHYCEAIGAAVLSQGESSHPVLLVELIKLAERLKLSDPLVLERRSGNRDLEPDWLVRLRRQLQQKVAGDIGDPHPAHSDISGARGTTGENTVSQETFQPPDGQEVISKPQTPVVARARNISESSTNSVKEREEESSDEAEKDSPQNTVQRGTLRDGKECTKSSGFGWFSWFRSKPTKNASPSGDEDSLDSPDSGETPRASSPHEAGLGLSLTPSPESPPLPVVSAFSRDTGEGEGRGSVSGGGAATGAGVGGLSGPESASFELCSNPGVLLPPPAVKGAVPLYNPSQVPQLSTASSLNRPNRLAQRRYPTQPC</sequence>
<dbReference type="GO" id="GO:0070971">
    <property type="term" value="C:endoplasmic reticulum exit site"/>
    <property type="evidence" value="ECO:0007669"/>
    <property type="project" value="UniProtKB-ARBA"/>
</dbReference>
<evidence type="ECO:0000256" key="14">
    <source>
        <dbReference type="SAM" id="MobiDB-lite"/>
    </source>
</evidence>
<dbReference type="GO" id="GO:0007030">
    <property type="term" value="P:Golgi organization"/>
    <property type="evidence" value="ECO:0007669"/>
    <property type="project" value="TreeGrafter"/>
</dbReference>
<feature type="domain" description="Sec16 central conserved" evidence="16">
    <location>
        <begin position="282"/>
        <end position="378"/>
    </location>
</feature>
<keyword evidence="6 13" id="KW-0256">Endoplasmic reticulum</keyword>
<keyword evidence="7 13" id="KW-0931">ER-Golgi transport</keyword>
<feature type="compositionally biased region" description="Polar residues" evidence="14">
    <location>
        <begin position="930"/>
        <end position="945"/>
    </location>
</feature>
<evidence type="ECO:0000256" key="7">
    <source>
        <dbReference type="ARBA" id="ARBA00022892"/>
    </source>
</evidence>
<dbReference type="AlphaFoldDB" id="A0A8I3X7H5"/>
<comment type="subunit">
    <text evidence="12">SEC16A and SEC16B are each present in multiple copies in a heteromeric complex. Interacts with TFG. Interacts with SEC13.</text>
</comment>
<evidence type="ECO:0000256" key="12">
    <source>
        <dbReference type="ARBA" id="ARBA00046776"/>
    </source>
</evidence>
<name>A0A8I3X7H5_CALJA</name>
<reference evidence="17 18" key="1">
    <citation type="submission" date="2009-03" db="EMBL/GenBank/DDBJ databases">
        <authorList>
            <person name="Warren W."/>
            <person name="Ye L."/>
            <person name="Minx P."/>
            <person name="Worley K."/>
            <person name="Gibbs R."/>
            <person name="Wilson R.K."/>
        </authorList>
    </citation>
    <scope>NUCLEOTIDE SEQUENCE [LARGE SCALE GENOMIC DNA]</scope>
</reference>
<evidence type="ECO:0000259" key="15">
    <source>
        <dbReference type="Pfam" id="PF12931"/>
    </source>
</evidence>
<evidence type="ECO:0000256" key="10">
    <source>
        <dbReference type="ARBA" id="ARBA00023136"/>
    </source>
</evidence>
<dbReference type="Proteomes" id="UP000008225">
    <property type="component" value="Chromosome 18"/>
</dbReference>
<feature type="compositionally biased region" description="Polar residues" evidence="14">
    <location>
        <begin position="164"/>
        <end position="194"/>
    </location>
</feature>
<dbReference type="Ensembl" id="ENSCJAT00000142281.1">
    <property type="protein sequence ID" value="ENSCJAP00000089467.1"/>
    <property type="gene ID" value="ENSCJAG00000008493.5"/>
</dbReference>
<feature type="domain" description="Sec16 Sec23-binding" evidence="15">
    <location>
        <begin position="447"/>
        <end position="681"/>
    </location>
</feature>
<keyword evidence="4 13" id="KW-0813">Transport</keyword>
<dbReference type="FunFam" id="1.25.40.1030:FF:000003">
    <property type="entry name" value="Protein transport protein sec16"/>
    <property type="match status" value="1"/>
</dbReference>
<comment type="similarity">
    <text evidence="3 13">Belongs to the SEC16 family.</text>
</comment>
<evidence type="ECO:0000256" key="3">
    <source>
        <dbReference type="ARBA" id="ARBA00005927"/>
    </source>
</evidence>
<keyword evidence="10 13" id="KW-0472">Membrane</keyword>
<evidence type="ECO:0000256" key="2">
    <source>
        <dbReference type="ARBA" id="ARBA00004406"/>
    </source>
</evidence>
<evidence type="ECO:0000256" key="4">
    <source>
        <dbReference type="ARBA" id="ARBA00022448"/>
    </source>
</evidence>
<reference evidence="17" key="2">
    <citation type="submission" date="2025-08" db="UniProtKB">
        <authorList>
            <consortium name="Ensembl"/>
        </authorList>
    </citation>
    <scope>IDENTIFICATION</scope>
</reference>
<evidence type="ECO:0000256" key="6">
    <source>
        <dbReference type="ARBA" id="ARBA00022824"/>
    </source>
</evidence>
<dbReference type="Gene3D" id="1.25.40.1030">
    <property type="match status" value="1"/>
</dbReference>
<dbReference type="Pfam" id="PF12932">
    <property type="entry name" value="Sec16"/>
    <property type="match status" value="1"/>
</dbReference>
<evidence type="ECO:0000256" key="9">
    <source>
        <dbReference type="ARBA" id="ARBA00023034"/>
    </source>
</evidence>